<keyword evidence="5" id="KW-1185">Reference proteome</keyword>
<reference evidence="4 5" key="1">
    <citation type="submission" date="2021-01" db="EMBL/GenBank/DDBJ databases">
        <title>Brevundimonas vitis sp. nov., an bacterium isolated from grape (Vitis vinifera).</title>
        <authorList>
            <person name="Jiang L."/>
            <person name="Lee J."/>
        </authorList>
    </citation>
    <scope>NUCLEOTIDE SEQUENCE [LARGE SCALE GENOMIC DNA]</scope>
    <source>
        <strain evidence="4 5">GRTSA-9</strain>
    </source>
</reference>
<dbReference type="InterPro" id="IPR050493">
    <property type="entry name" value="FAD-dep_Monooxygenase_BioMet"/>
</dbReference>
<dbReference type="PRINTS" id="PR00420">
    <property type="entry name" value="RNGMNOXGNASE"/>
</dbReference>
<organism evidence="4 5">
    <name type="scientific">Brevundimonas vitisensis</name>
    <dbReference type="NCBI Taxonomy" id="2800818"/>
    <lineage>
        <taxon>Bacteria</taxon>
        <taxon>Pseudomonadati</taxon>
        <taxon>Pseudomonadota</taxon>
        <taxon>Alphaproteobacteria</taxon>
        <taxon>Caulobacterales</taxon>
        <taxon>Caulobacteraceae</taxon>
        <taxon>Brevundimonas</taxon>
    </lineage>
</organism>
<evidence type="ECO:0000256" key="2">
    <source>
        <dbReference type="ARBA" id="ARBA00023033"/>
    </source>
</evidence>
<dbReference type="Proteomes" id="UP000595448">
    <property type="component" value="Chromosome"/>
</dbReference>
<evidence type="ECO:0000313" key="5">
    <source>
        <dbReference type="Proteomes" id="UP000595448"/>
    </source>
</evidence>
<evidence type="ECO:0000256" key="1">
    <source>
        <dbReference type="ARBA" id="ARBA00023002"/>
    </source>
</evidence>
<keyword evidence="2 4" id="KW-0503">Monooxygenase</keyword>
<dbReference type="GO" id="GO:0004497">
    <property type="term" value="F:monooxygenase activity"/>
    <property type="evidence" value="ECO:0007669"/>
    <property type="project" value="UniProtKB-KW"/>
</dbReference>
<feature type="domain" description="FAD-binding" evidence="3">
    <location>
        <begin position="5"/>
        <end position="315"/>
    </location>
</feature>
<dbReference type="Gene3D" id="3.30.9.10">
    <property type="entry name" value="D-Amino Acid Oxidase, subunit A, domain 2"/>
    <property type="match status" value="1"/>
</dbReference>
<dbReference type="InterPro" id="IPR002938">
    <property type="entry name" value="FAD-bd"/>
</dbReference>
<proteinExistence type="predicted"/>
<protein>
    <submittedName>
        <fullName evidence="4">FAD-dependent monooxygenase</fullName>
    </submittedName>
</protein>
<sequence length="401" mass="43308">MSTFAVVGAGPSGLAVALMLARQGHRVSVFERFQAAGPVGAGFMLQPTGLAVLDSLGLTPAVEALAQPIDHIFGREARGGRVVLDVRYSDLKQPRQALGVHRAALFQVLYDACLAEGIDIETGWDVVGTEGGRLTDTRGRTSAIFDLIIDASGARSVIARSLGARPRALAYGALWATVPWPGAPFDEAALQQVYRGASTMIGILPAGTRPGSADRLATFFWSLKSADYPRWRADSLYAWKDEVRRHWPEVAPALTSLRTHEDLTLARYGHHTLARPWAKRLAVIGDAAHSTSPQLGQGVNMGLLDALALTQALERHPDLTEALPAYAASRRWHVRLYQALSMGFTPFYQADGRVRPWVRDHILGKVARLPLAPRLLAATVSGLMLDPRVRPASAAGPDSRS</sequence>
<dbReference type="PANTHER" id="PTHR13789">
    <property type="entry name" value="MONOOXYGENASE"/>
    <property type="match status" value="1"/>
</dbReference>
<evidence type="ECO:0000313" key="4">
    <source>
        <dbReference type="EMBL" id="QQQ17536.1"/>
    </source>
</evidence>
<dbReference type="EMBL" id="CP067977">
    <property type="protein sequence ID" value="QQQ17536.1"/>
    <property type="molecule type" value="Genomic_DNA"/>
</dbReference>
<dbReference type="RefSeq" id="WP_201101910.1">
    <property type="nucleotide sequence ID" value="NZ_CP067977.1"/>
</dbReference>
<keyword evidence="1" id="KW-0560">Oxidoreductase</keyword>
<name>A0ABX7BMG6_9CAUL</name>
<dbReference type="Gene3D" id="3.50.50.60">
    <property type="entry name" value="FAD/NAD(P)-binding domain"/>
    <property type="match status" value="1"/>
</dbReference>
<dbReference type="Pfam" id="PF01494">
    <property type="entry name" value="FAD_binding_3"/>
    <property type="match status" value="1"/>
</dbReference>
<gene>
    <name evidence="4" type="ORF">JIP62_09235</name>
</gene>
<dbReference type="InterPro" id="IPR036188">
    <property type="entry name" value="FAD/NAD-bd_sf"/>
</dbReference>
<dbReference type="SUPFAM" id="SSF51905">
    <property type="entry name" value="FAD/NAD(P)-binding domain"/>
    <property type="match status" value="1"/>
</dbReference>
<evidence type="ECO:0000259" key="3">
    <source>
        <dbReference type="Pfam" id="PF01494"/>
    </source>
</evidence>
<accession>A0ABX7BMG6</accession>
<dbReference type="PANTHER" id="PTHR13789:SF309">
    <property type="entry name" value="PUTATIVE (AFU_ORTHOLOGUE AFUA_6G14510)-RELATED"/>
    <property type="match status" value="1"/>
</dbReference>